<keyword evidence="10" id="KW-1185">Reference proteome</keyword>
<dbReference type="GO" id="GO:0016987">
    <property type="term" value="F:sigma factor activity"/>
    <property type="evidence" value="ECO:0007669"/>
    <property type="project" value="UniProtKB-KW"/>
</dbReference>
<dbReference type="InterPro" id="IPR007627">
    <property type="entry name" value="RNA_pol_sigma70_r2"/>
</dbReference>
<keyword evidence="2" id="KW-0805">Transcription regulation</keyword>
<dbReference type="Gene3D" id="1.10.10.10">
    <property type="entry name" value="Winged helix-like DNA-binding domain superfamily/Winged helix DNA-binding domain"/>
    <property type="match status" value="2"/>
</dbReference>
<dbReference type="GO" id="GO:0003677">
    <property type="term" value="F:DNA binding"/>
    <property type="evidence" value="ECO:0007669"/>
    <property type="project" value="UniProtKB-KW"/>
</dbReference>
<evidence type="ECO:0000313" key="9">
    <source>
        <dbReference type="EMBL" id="KAL1529185.1"/>
    </source>
</evidence>
<dbReference type="Pfam" id="PF04542">
    <property type="entry name" value="Sigma70_r2"/>
    <property type="match status" value="1"/>
</dbReference>
<evidence type="ECO:0000259" key="7">
    <source>
        <dbReference type="PROSITE" id="PS00715"/>
    </source>
</evidence>
<dbReference type="SUPFAM" id="SSF88946">
    <property type="entry name" value="Sigma2 domain of RNA polymerase sigma factors"/>
    <property type="match status" value="1"/>
</dbReference>
<gene>
    <name evidence="9" type="ORF">AB1Y20_000144</name>
</gene>
<dbReference type="EMBL" id="JBGBPQ010000001">
    <property type="protein sequence ID" value="KAL1529185.1"/>
    <property type="molecule type" value="Genomic_DNA"/>
</dbReference>
<evidence type="ECO:0000256" key="2">
    <source>
        <dbReference type="ARBA" id="ARBA00023015"/>
    </source>
</evidence>
<dbReference type="PROSITE" id="PS00715">
    <property type="entry name" value="SIGMA70_1"/>
    <property type="match status" value="1"/>
</dbReference>
<dbReference type="GO" id="GO:0006352">
    <property type="term" value="P:DNA-templated transcription initiation"/>
    <property type="evidence" value="ECO:0007669"/>
    <property type="project" value="InterPro"/>
</dbReference>
<dbReference type="PRINTS" id="PR00046">
    <property type="entry name" value="SIGMA70FCT"/>
</dbReference>
<dbReference type="PROSITE" id="PS00716">
    <property type="entry name" value="SIGMA70_2"/>
    <property type="match status" value="1"/>
</dbReference>
<evidence type="ECO:0000256" key="3">
    <source>
        <dbReference type="ARBA" id="ARBA00023082"/>
    </source>
</evidence>
<dbReference type="SUPFAM" id="SSF88659">
    <property type="entry name" value="Sigma3 and sigma4 domains of RNA polymerase sigma factors"/>
    <property type="match status" value="2"/>
</dbReference>
<keyword evidence="4" id="KW-0238">DNA-binding</keyword>
<dbReference type="Pfam" id="PF04545">
    <property type="entry name" value="Sigma70_r4"/>
    <property type="match status" value="1"/>
</dbReference>
<accession>A0AB34K4K9</accession>
<proteinExistence type="inferred from homology"/>
<dbReference type="InterPro" id="IPR036388">
    <property type="entry name" value="WH-like_DNA-bd_sf"/>
</dbReference>
<feature type="region of interest" description="Disordered" evidence="6">
    <location>
        <begin position="59"/>
        <end position="85"/>
    </location>
</feature>
<sequence length="422" mass="47918">MAQILLLRPSPRRAAPPPRRPPPARRARPGAHPPRRSTLRLALLLAAAAPALPLHLAPPKPSPLHSAPARLYAPPKAPPSSLPPPLPTDESVRWYLQSICRQRLLSHEEVTSIAASIQTLLQWEEAREALAKRLQREPHDAEMARELRVEGGAREYACELAQLRQAKQLLVSANMRLVVSIAKKHTNQGLTLQDMVQEGTFGLIRAAEKFDAARGFRFSTYATWWIRQAIMRAIAMHSRVIRLPVRVHENILRVHKARRELQASLHRSPTDAEVATFVKMPLEKLHRSAPRWALSPLETDSTVGSFPVSIETVVCNLGSRFDDWMPEAATTGDSKWGPYRHLEYWCMRDDLNTLLEKTLDERETSVLRLRYGLCDGHKRTLNEISRCMNVSRERVRQIELRALKKLQGTEARGLLRDYFSES</sequence>
<evidence type="ECO:0000256" key="6">
    <source>
        <dbReference type="SAM" id="MobiDB-lite"/>
    </source>
</evidence>
<dbReference type="InterPro" id="IPR000943">
    <property type="entry name" value="RNA_pol_sigma70"/>
</dbReference>
<dbReference type="Gene3D" id="1.10.601.10">
    <property type="entry name" value="RNA Polymerase Primary Sigma Factor"/>
    <property type="match status" value="1"/>
</dbReference>
<feature type="domain" description="RNA polymerase sigma-70" evidence="8">
    <location>
        <begin position="380"/>
        <end position="406"/>
    </location>
</feature>
<keyword evidence="5" id="KW-0804">Transcription</keyword>
<dbReference type="Proteomes" id="UP001515480">
    <property type="component" value="Unassembled WGS sequence"/>
</dbReference>
<name>A0AB34K4K9_PRYPA</name>
<organism evidence="9 10">
    <name type="scientific">Prymnesium parvum</name>
    <name type="common">Toxic golden alga</name>
    <dbReference type="NCBI Taxonomy" id="97485"/>
    <lineage>
        <taxon>Eukaryota</taxon>
        <taxon>Haptista</taxon>
        <taxon>Haptophyta</taxon>
        <taxon>Prymnesiophyceae</taxon>
        <taxon>Prymnesiales</taxon>
        <taxon>Prymnesiaceae</taxon>
        <taxon>Prymnesium</taxon>
    </lineage>
</organism>
<dbReference type="InterPro" id="IPR007624">
    <property type="entry name" value="RNA_pol_sigma70_r3"/>
</dbReference>
<dbReference type="InterPro" id="IPR013325">
    <property type="entry name" value="RNA_pol_sigma_r2"/>
</dbReference>
<dbReference type="InterPro" id="IPR014284">
    <property type="entry name" value="RNA_pol_sigma-70_dom"/>
</dbReference>
<feature type="region of interest" description="Disordered" evidence="6">
    <location>
        <begin position="1"/>
        <end position="37"/>
    </location>
</feature>
<dbReference type="PANTHER" id="PTHR30603:SF47">
    <property type="entry name" value="RNA POLYMERASE SIGMA FACTOR SIGD, CHLOROPLASTIC"/>
    <property type="match status" value="1"/>
</dbReference>
<evidence type="ECO:0000259" key="8">
    <source>
        <dbReference type="PROSITE" id="PS00716"/>
    </source>
</evidence>
<reference evidence="9 10" key="1">
    <citation type="journal article" date="2024" name="Science">
        <title>Giant polyketide synthase enzymes in the biosynthesis of giant marine polyether toxins.</title>
        <authorList>
            <person name="Fallon T.R."/>
            <person name="Shende V.V."/>
            <person name="Wierzbicki I.H."/>
            <person name="Pendleton A.L."/>
            <person name="Watervoot N.F."/>
            <person name="Auber R.P."/>
            <person name="Gonzalez D.J."/>
            <person name="Wisecaver J.H."/>
            <person name="Moore B.S."/>
        </authorList>
    </citation>
    <scope>NUCLEOTIDE SEQUENCE [LARGE SCALE GENOMIC DNA]</scope>
    <source>
        <strain evidence="9 10">12B1</strain>
    </source>
</reference>
<feature type="compositionally biased region" description="Basic residues" evidence="6">
    <location>
        <begin position="22"/>
        <end position="37"/>
    </location>
</feature>
<dbReference type="NCBIfam" id="TIGR02937">
    <property type="entry name" value="sigma70-ECF"/>
    <property type="match status" value="1"/>
</dbReference>
<protein>
    <recommendedName>
        <fullName evidence="7 8">RNA polymerase sigma-70 domain-containing protein</fullName>
    </recommendedName>
</protein>
<evidence type="ECO:0000313" key="10">
    <source>
        <dbReference type="Proteomes" id="UP001515480"/>
    </source>
</evidence>
<keyword evidence="3" id="KW-0731">Sigma factor</keyword>
<evidence type="ECO:0000256" key="4">
    <source>
        <dbReference type="ARBA" id="ARBA00023125"/>
    </source>
</evidence>
<comment type="caution">
    <text evidence="9">The sequence shown here is derived from an EMBL/GenBank/DDBJ whole genome shotgun (WGS) entry which is preliminary data.</text>
</comment>
<comment type="similarity">
    <text evidence="1">Belongs to the sigma-70 factor family.</text>
</comment>
<feature type="domain" description="RNA polymerase sigma-70" evidence="7">
    <location>
        <begin position="194"/>
        <end position="207"/>
    </location>
</feature>
<feature type="compositionally biased region" description="Pro residues" evidence="6">
    <location>
        <begin position="75"/>
        <end position="85"/>
    </location>
</feature>
<dbReference type="InterPro" id="IPR007630">
    <property type="entry name" value="RNA_pol_sigma70_r4"/>
</dbReference>
<dbReference type="InterPro" id="IPR050239">
    <property type="entry name" value="Sigma-70_RNA_pol_init_factors"/>
</dbReference>
<dbReference type="Pfam" id="PF04539">
    <property type="entry name" value="Sigma70_r3"/>
    <property type="match status" value="1"/>
</dbReference>
<dbReference type="PANTHER" id="PTHR30603">
    <property type="entry name" value="RNA POLYMERASE SIGMA FACTOR RPO"/>
    <property type="match status" value="1"/>
</dbReference>
<dbReference type="AlphaFoldDB" id="A0AB34K4K9"/>
<evidence type="ECO:0000256" key="1">
    <source>
        <dbReference type="ARBA" id="ARBA00007788"/>
    </source>
</evidence>
<dbReference type="InterPro" id="IPR013324">
    <property type="entry name" value="RNA_pol_sigma_r3/r4-like"/>
</dbReference>
<evidence type="ECO:0000256" key="5">
    <source>
        <dbReference type="ARBA" id="ARBA00023163"/>
    </source>
</evidence>
<dbReference type="CDD" id="cd06171">
    <property type="entry name" value="Sigma70_r4"/>
    <property type="match status" value="1"/>
</dbReference>